<dbReference type="PANTHER" id="PTHR43818">
    <property type="entry name" value="BCDNA.GH03377"/>
    <property type="match status" value="1"/>
</dbReference>
<dbReference type="InterPro" id="IPR050463">
    <property type="entry name" value="Gfo/Idh/MocA_oxidrdct_glycsds"/>
</dbReference>
<proteinExistence type="predicted"/>
<dbReference type="InterPro" id="IPR043906">
    <property type="entry name" value="Gfo/Idh/MocA_OxRdtase_bact_C"/>
</dbReference>
<dbReference type="EC" id="1.-.-.-" evidence="4"/>
<dbReference type="PANTHER" id="PTHR43818:SF5">
    <property type="entry name" value="OXIDOREDUCTASE FAMILY PROTEIN"/>
    <property type="match status" value="1"/>
</dbReference>
<evidence type="ECO:0000313" key="5">
    <source>
        <dbReference type="Proteomes" id="UP000323917"/>
    </source>
</evidence>
<dbReference type="Gene3D" id="3.30.360.10">
    <property type="entry name" value="Dihydrodipicolinate Reductase, domain 2"/>
    <property type="match status" value="1"/>
</dbReference>
<dbReference type="Gene3D" id="3.40.50.720">
    <property type="entry name" value="NAD(P)-binding Rossmann-like Domain"/>
    <property type="match status" value="1"/>
</dbReference>
<feature type="chain" id="PRO_5023088751" evidence="1">
    <location>
        <begin position="22"/>
        <end position="457"/>
    </location>
</feature>
<reference evidence="4 5" key="1">
    <citation type="submission" date="2019-08" db="EMBL/GenBank/DDBJ databases">
        <title>Deep-cultivation of Planctomycetes and their phenomic and genomic characterization uncovers novel biology.</title>
        <authorList>
            <person name="Wiegand S."/>
            <person name="Jogler M."/>
            <person name="Boedeker C."/>
            <person name="Pinto D."/>
            <person name="Vollmers J."/>
            <person name="Rivas-Marin E."/>
            <person name="Kohn T."/>
            <person name="Peeters S.H."/>
            <person name="Heuer A."/>
            <person name="Rast P."/>
            <person name="Oberbeckmann S."/>
            <person name="Bunk B."/>
            <person name="Jeske O."/>
            <person name="Meyerdierks A."/>
            <person name="Storesund J.E."/>
            <person name="Kallscheuer N."/>
            <person name="Luecker S."/>
            <person name="Lage O.M."/>
            <person name="Pohl T."/>
            <person name="Merkel B.J."/>
            <person name="Hornburger P."/>
            <person name="Mueller R.-W."/>
            <person name="Bruemmer F."/>
            <person name="Labrenz M."/>
            <person name="Spormann A.M."/>
            <person name="Op den Camp H."/>
            <person name="Overmann J."/>
            <person name="Amann R."/>
            <person name="Jetten M.S.M."/>
            <person name="Mascher T."/>
            <person name="Medema M.H."/>
            <person name="Devos D.P."/>
            <person name="Kaster A.-K."/>
            <person name="Ovreas L."/>
            <person name="Rohde M."/>
            <person name="Galperin M.Y."/>
            <person name="Jogler C."/>
        </authorList>
    </citation>
    <scope>NUCLEOTIDE SEQUENCE [LARGE SCALE GENOMIC DNA]</scope>
    <source>
        <strain evidence="4 5">Pr1d</strain>
    </source>
</reference>
<name>A0A5B9Q819_9BACT</name>
<accession>A0A5B9Q819</accession>
<keyword evidence="4" id="KW-0560">Oxidoreductase</keyword>
<keyword evidence="5" id="KW-1185">Reference proteome</keyword>
<dbReference type="SUPFAM" id="SSF55347">
    <property type="entry name" value="Glyceraldehyde-3-phosphate dehydrogenase-like, C-terminal domain"/>
    <property type="match status" value="1"/>
</dbReference>
<protein>
    <submittedName>
        <fullName evidence="4">Putative oxidoreductase YdgJ</fullName>
        <ecNumber evidence="4">1.-.-.-</ecNumber>
    </submittedName>
</protein>
<evidence type="ECO:0000259" key="2">
    <source>
        <dbReference type="Pfam" id="PF01408"/>
    </source>
</evidence>
<dbReference type="Proteomes" id="UP000323917">
    <property type="component" value="Chromosome"/>
</dbReference>
<dbReference type="InterPro" id="IPR036291">
    <property type="entry name" value="NAD(P)-bd_dom_sf"/>
</dbReference>
<dbReference type="Pfam" id="PF19051">
    <property type="entry name" value="GFO_IDH_MocA_C2"/>
    <property type="match status" value="1"/>
</dbReference>
<dbReference type="AlphaFoldDB" id="A0A5B9Q819"/>
<dbReference type="EMBL" id="CP042913">
    <property type="protein sequence ID" value="QEG33799.1"/>
    <property type="molecule type" value="Genomic_DNA"/>
</dbReference>
<dbReference type="Pfam" id="PF01408">
    <property type="entry name" value="GFO_IDH_MocA"/>
    <property type="match status" value="1"/>
</dbReference>
<dbReference type="GO" id="GO:0000166">
    <property type="term" value="F:nucleotide binding"/>
    <property type="evidence" value="ECO:0007669"/>
    <property type="project" value="InterPro"/>
</dbReference>
<sequence length="457" mass="51310" precursor="true">MAATLKNISRRNFFTWLTASAAPAFVRSSALGFAGTIASSERIRMGLIGCGIHGAGWNLDQMFANPHQQVIAVCDVDKHHAAEAESRVNTHYSNKLGCDYRCEVYYDFRELLNQAQVDAVCIATPDHWHVIPALMALRTGKHVICEKPLSLTVTEGRLLADEAMNSGLVFQTASENRSIDSHIRICELVRGGYIGELRNIKVLLEKGNAGRGNKDFRIQDPPIHLDYEMWQGQAPLAPYCPARVHNTYRWNLAYSGGRITDWGAHLIDLAQWASGNQETGPVEVAGTGKFPSREAVWNTAEEFDLHYRYANGVTMHVWSDVPALKFEGSEGWVMFRGWRAPLRASNPSILSVKIPPEKQLYHPRVIIERPDELYGGEHLNFTDAIRLGTPTYAPAEIGHRTATISHLGNIAMQVGRKLNWDPKTERCDGDEQANQMLSREQREPWRIENIDSWINVS</sequence>
<dbReference type="RefSeq" id="WP_148072523.1">
    <property type="nucleotide sequence ID" value="NZ_CP042913.1"/>
</dbReference>
<organism evidence="4 5">
    <name type="scientific">Bythopirellula goksoeyrii</name>
    <dbReference type="NCBI Taxonomy" id="1400387"/>
    <lineage>
        <taxon>Bacteria</taxon>
        <taxon>Pseudomonadati</taxon>
        <taxon>Planctomycetota</taxon>
        <taxon>Planctomycetia</taxon>
        <taxon>Pirellulales</taxon>
        <taxon>Lacipirellulaceae</taxon>
        <taxon>Bythopirellula</taxon>
    </lineage>
</organism>
<dbReference type="SUPFAM" id="SSF51735">
    <property type="entry name" value="NAD(P)-binding Rossmann-fold domains"/>
    <property type="match status" value="1"/>
</dbReference>
<dbReference type="InterPro" id="IPR000683">
    <property type="entry name" value="Gfo/Idh/MocA-like_OxRdtase_N"/>
</dbReference>
<feature type="domain" description="Gfo/Idh/MocA-like oxidoreductase N-terminal" evidence="2">
    <location>
        <begin position="43"/>
        <end position="172"/>
    </location>
</feature>
<keyword evidence="1" id="KW-0732">Signal</keyword>
<feature type="domain" description="Gfo/Idh/MocA-like oxidoreductase bacterial type C-terminal" evidence="3">
    <location>
        <begin position="212"/>
        <end position="447"/>
    </location>
</feature>
<dbReference type="KEGG" id="bgok:Pr1d_10690"/>
<evidence type="ECO:0000256" key="1">
    <source>
        <dbReference type="SAM" id="SignalP"/>
    </source>
</evidence>
<feature type="signal peptide" evidence="1">
    <location>
        <begin position="1"/>
        <end position="21"/>
    </location>
</feature>
<dbReference type="OrthoDB" id="9792935at2"/>
<gene>
    <name evidence="4" type="primary">ydgJ_4</name>
    <name evidence="4" type="ORF">Pr1d_10690</name>
</gene>
<evidence type="ECO:0000259" key="3">
    <source>
        <dbReference type="Pfam" id="PF19051"/>
    </source>
</evidence>
<dbReference type="GO" id="GO:0016491">
    <property type="term" value="F:oxidoreductase activity"/>
    <property type="evidence" value="ECO:0007669"/>
    <property type="project" value="UniProtKB-KW"/>
</dbReference>
<evidence type="ECO:0000313" key="4">
    <source>
        <dbReference type="EMBL" id="QEG33799.1"/>
    </source>
</evidence>